<evidence type="ECO:0000313" key="1">
    <source>
        <dbReference type="EMBL" id="RDK09152.1"/>
    </source>
</evidence>
<proteinExistence type="predicted"/>
<dbReference type="Proteomes" id="UP000255165">
    <property type="component" value="Unassembled WGS sequence"/>
</dbReference>
<name>A0A370NU64_9BURK</name>
<evidence type="ECO:0000313" key="2">
    <source>
        <dbReference type="Proteomes" id="UP000255165"/>
    </source>
</evidence>
<dbReference type="EMBL" id="QKWJ01000019">
    <property type="protein sequence ID" value="RDK09152.1"/>
    <property type="molecule type" value="Genomic_DNA"/>
</dbReference>
<gene>
    <name evidence="1" type="ORF">DN412_17075</name>
</gene>
<organism evidence="1 2">
    <name type="scientific">Cupriavidus lacunae</name>
    <dbReference type="NCBI Taxonomy" id="2666307"/>
    <lineage>
        <taxon>Bacteria</taxon>
        <taxon>Pseudomonadati</taxon>
        <taxon>Pseudomonadota</taxon>
        <taxon>Betaproteobacteria</taxon>
        <taxon>Burkholderiales</taxon>
        <taxon>Burkholderiaceae</taxon>
        <taxon>Cupriavidus</taxon>
    </lineage>
</organism>
<dbReference type="AlphaFoldDB" id="A0A370NU64"/>
<dbReference type="RefSeq" id="WP_133303055.1">
    <property type="nucleotide sequence ID" value="NZ_QKWJ01000019.1"/>
</dbReference>
<protein>
    <submittedName>
        <fullName evidence="1">Uncharacterized protein</fullName>
    </submittedName>
</protein>
<sequence length="304" mass="34225">METGQHEQTFNNECRQLGEACASYRLRRDTGVPDEFLVAYDAYRGPVLKADYYVRKWLGLRCNAVKRNFVVDPAVTPDFLRGITGKTCPVSLVPFVMSGQSQANPSVDRILNDGTYALGNLVVFSQRVNRAKGDKTFEEVAALAKRGEVAEGLAGIEWARLASLMYGNWSVARNDDRFVVPLAVVPPEHVFTPTSQVVQLLLMQWCGMTPADNRRQFLLASMRSCSPSREAEAQFDNLVTCLSEGVRAEKHAPNVWLRPRIFAPFLSWYLTSQCAIETMLRSSRERLQTGVDRDKIVSRWRLNG</sequence>
<accession>A0A370NU64</accession>
<reference evidence="2" key="1">
    <citation type="submission" date="2018-06" db="EMBL/GenBank/DDBJ databases">
        <authorList>
            <person name="Feng T."/>
            <person name="Jeon C.O."/>
        </authorList>
    </citation>
    <scope>NUCLEOTIDE SEQUENCE [LARGE SCALE GENOMIC DNA]</scope>
    <source>
        <strain evidence="2">S23</strain>
    </source>
</reference>
<keyword evidence="2" id="KW-1185">Reference proteome</keyword>
<comment type="caution">
    <text evidence="1">The sequence shown here is derived from an EMBL/GenBank/DDBJ whole genome shotgun (WGS) entry which is preliminary data.</text>
</comment>